<name>A0A1W1XEL0_9BACT</name>
<dbReference type="PANTHER" id="PTHR42827">
    <property type="entry name" value="IRON-SULFUR CLUSTER-BINDING PROTEIN-RELATED"/>
    <property type="match status" value="1"/>
</dbReference>
<accession>A0A1W1XEL0</accession>
<evidence type="ECO:0000313" key="2">
    <source>
        <dbReference type="EMBL" id="SMC22353.1"/>
    </source>
</evidence>
<dbReference type="Proteomes" id="UP000192783">
    <property type="component" value="Unassembled WGS sequence"/>
</dbReference>
<dbReference type="STRING" id="1121390.SAMN02746041_01397"/>
<evidence type="ECO:0000259" key="1">
    <source>
        <dbReference type="PROSITE" id="PS51379"/>
    </source>
</evidence>
<dbReference type="InterPro" id="IPR017896">
    <property type="entry name" value="4Fe4S_Fe-S-bd"/>
</dbReference>
<dbReference type="SUPFAM" id="SSF46548">
    <property type="entry name" value="alpha-helical ferredoxin"/>
    <property type="match status" value="1"/>
</dbReference>
<reference evidence="2 3" key="1">
    <citation type="submission" date="2017-04" db="EMBL/GenBank/DDBJ databases">
        <authorList>
            <person name="Afonso C.L."/>
            <person name="Miller P.J."/>
            <person name="Scott M.A."/>
            <person name="Spackman E."/>
            <person name="Goraichik I."/>
            <person name="Dimitrov K.M."/>
            <person name="Suarez D.L."/>
            <person name="Swayne D.E."/>
        </authorList>
    </citation>
    <scope>NUCLEOTIDE SEQUENCE [LARGE SCALE GENOMIC DNA]</scope>
    <source>
        <strain evidence="2 3">DSM 13146</strain>
    </source>
</reference>
<dbReference type="EMBL" id="FWXF01000006">
    <property type="protein sequence ID" value="SMC22353.1"/>
    <property type="molecule type" value="Genomic_DNA"/>
</dbReference>
<organism evidence="2 3">
    <name type="scientific">Desulfacinum hydrothermale DSM 13146</name>
    <dbReference type="NCBI Taxonomy" id="1121390"/>
    <lineage>
        <taxon>Bacteria</taxon>
        <taxon>Pseudomonadati</taxon>
        <taxon>Thermodesulfobacteriota</taxon>
        <taxon>Syntrophobacteria</taxon>
        <taxon>Syntrophobacterales</taxon>
        <taxon>Syntrophobacteraceae</taxon>
        <taxon>Desulfacinum</taxon>
    </lineage>
</organism>
<protein>
    <submittedName>
        <fullName evidence="2">Epoxyqueuosine reductase</fullName>
    </submittedName>
</protein>
<dbReference type="PANTHER" id="PTHR42827:SF1">
    <property type="entry name" value="IRON-SULFUR CLUSTER-BINDING PROTEIN"/>
    <property type="match status" value="1"/>
</dbReference>
<dbReference type="AlphaFoldDB" id="A0A1W1XEL0"/>
<feature type="domain" description="4Fe-4S ferredoxin-type" evidence="1">
    <location>
        <begin position="160"/>
        <end position="188"/>
    </location>
</feature>
<evidence type="ECO:0000313" key="3">
    <source>
        <dbReference type="Proteomes" id="UP000192783"/>
    </source>
</evidence>
<dbReference type="PROSITE" id="PS51379">
    <property type="entry name" value="4FE4S_FER_2"/>
    <property type="match status" value="1"/>
</dbReference>
<proteinExistence type="predicted"/>
<gene>
    <name evidence="2" type="ORF">SAMN02746041_01397</name>
</gene>
<keyword evidence="3" id="KW-1185">Reference proteome</keyword>
<sequence>MTVDVISAAIRFGASLAGVCPVDDLRCSPSHVLRFDSSSREEEGRWPEHARSVIVLALVHPEDKPELDWWIKESGTGNTPGNEELIRIASRLARWIREETGHACFPIPYHLERGGLFMKDAAVLAGMGRIGRNNLLVTPEYGPRVRLRLLLTAVDLPATRGTAFDPCAGCSMPCRTACPQQAFSGEPTEPNAGYNVTRCSIQMDRDRAHAELLPVPGRSGSGRRIKYCRRCELACPVGKESL</sequence>